<evidence type="ECO:0000313" key="3">
    <source>
        <dbReference type="EMBL" id="MBD5769580.1"/>
    </source>
</evidence>
<keyword evidence="1 2" id="KW-0732">Signal</keyword>
<accession>A0ABR8NU47</accession>
<dbReference type="InterPro" id="IPR038404">
    <property type="entry name" value="TRAP_DctP_sf"/>
</dbReference>
<name>A0ABR8NU47_9GAMM</name>
<dbReference type="PANTHER" id="PTHR33376:SF4">
    <property type="entry name" value="SIALIC ACID-BINDING PERIPLASMIC PROTEIN SIAP"/>
    <property type="match status" value="1"/>
</dbReference>
<dbReference type="Proteomes" id="UP000604161">
    <property type="component" value="Unassembled WGS sequence"/>
</dbReference>
<comment type="caution">
    <text evidence="3">The sequence shown here is derived from an EMBL/GenBank/DDBJ whole genome shotgun (WGS) entry which is preliminary data.</text>
</comment>
<protein>
    <submittedName>
        <fullName evidence="3">TRAP transporter substrate-binding protein</fullName>
    </submittedName>
</protein>
<reference evidence="3 4" key="1">
    <citation type="submission" date="2020-09" db="EMBL/GenBank/DDBJ databases">
        <title>Marinomonas sp. nov., isolated from the cysticercosis algae of Qingdao, China.</title>
        <authorList>
            <person name="Sun X."/>
        </authorList>
    </citation>
    <scope>NUCLEOTIDE SEQUENCE [LARGE SCALE GENOMIC DNA]</scope>
    <source>
        <strain evidence="3 4">SM2066</strain>
    </source>
</reference>
<dbReference type="EMBL" id="JACYFC010000001">
    <property type="protein sequence ID" value="MBD5769580.1"/>
    <property type="molecule type" value="Genomic_DNA"/>
</dbReference>
<evidence type="ECO:0000313" key="4">
    <source>
        <dbReference type="Proteomes" id="UP000604161"/>
    </source>
</evidence>
<sequence>MKSLKNIASLCMATTVAFTAQYSIAATQWDLPLAWPADNFITKAVTEFTDDVKATTNGELDIITHPGGSLGFKGPDMFGAVRDGLVPIGDMLLSQQTGEDPRLGLASLPYLIGSLKELEKFGTFYRPLLDEIYAKNNQKILFTLPWPDQQIFTTEAIETIDDMKNVKIRTFNKSTTEVFEAVGMTPVQLPWGEVVPSLASGAIDAVATSAASAVDGSFWEFLGYIYPTRQSWNTNVVSVNLDYWNDLSKDNQQKIEALAKEFEPKVWASIDGINVSDMKKLTDHGMVAGTISDDLRAKFKELASPLREKEIKLMGPSARKVVDAFQAAN</sequence>
<proteinExistence type="predicted"/>
<evidence type="ECO:0000256" key="1">
    <source>
        <dbReference type="ARBA" id="ARBA00022729"/>
    </source>
</evidence>
<dbReference type="Gene3D" id="3.40.190.170">
    <property type="entry name" value="Bacterial extracellular solute-binding protein, family 7"/>
    <property type="match status" value="1"/>
</dbReference>
<dbReference type="Pfam" id="PF03480">
    <property type="entry name" value="DctP"/>
    <property type="match status" value="1"/>
</dbReference>
<gene>
    <name evidence="3" type="ORF">IF202_00820</name>
</gene>
<dbReference type="CDD" id="cd13602">
    <property type="entry name" value="PBP2_TRAP_BpDctp6_7"/>
    <property type="match status" value="1"/>
</dbReference>
<keyword evidence="4" id="KW-1185">Reference proteome</keyword>
<feature type="chain" id="PRO_5046775924" evidence="2">
    <location>
        <begin position="26"/>
        <end position="329"/>
    </location>
</feature>
<organism evidence="3 4">
    <name type="scientific">Marinomonas colpomeniae</name>
    <dbReference type="NCBI Taxonomy" id="2774408"/>
    <lineage>
        <taxon>Bacteria</taxon>
        <taxon>Pseudomonadati</taxon>
        <taxon>Pseudomonadota</taxon>
        <taxon>Gammaproteobacteria</taxon>
        <taxon>Oceanospirillales</taxon>
        <taxon>Oceanospirillaceae</taxon>
        <taxon>Marinomonas</taxon>
    </lineage>
</organism>
<dbReference type="RefSeq" id="WP_191592974.1">
    <property type="nucleotide sequence ID" value="NZ_JACYFC010000001.1"/>
</dbReference>
<evidence type="ECO:0000256" key="2">
    <source>
        <dbReference type="SAM" id="SignalP"/>
    </source>
</evidence>
<dbReference type="NCBIfam" id="NF037995">
    <property type="entry name" value="TRAP_S1"/>
    <property type="match status" value="1"/>
</dbReference>
<feature type="signal peptide" evidence="2">
    <location>
        <begin position="1"/>
        <end position="25"/>
    </location>
</feature>
<dbReference type="InterPro" id="IPR018389">
    <property type="entry name" value="DctP_fam"/>
</dbReference>
<dbReference type="SUPFAM" id="SSF53850">
    <property type="entry name" value="Periplasmic binding protein-like II"/>
    <property type="match status" value="1"/>
</dbReference>
<dbReference type="PANTHER" id="PTHR33376">
    <property type="match status" value="1"/>
</dbReference>